<feature type="domain" description="PI3K/PI4K catalytic" evidence="6">
    <location>
        <begin position="489"/>
        <end position="821"/>
    </location>
</feature>
<evidence type="ECO:0000259" key="7">
    <source>
        <dbReference type="PROSITE" id="PS51189"/>
    </source>
</evidence>
<dbReference type="InterPro" id="IPR036940">
    <property type="entry name" value="PI3/4_kinase_cat_sf"/>
</dbReference>
<dbReference type="SMART" id="SM01343">
    <property type="entry name" value="FATC"/>
    <property type="match status" value="1"/>
</dbReference>
<dbReference type="InterPro" id="IPR011009">
    <property type="entry name" value="Kinase-like_dom_sf"/>
</dbReference>
<dbReference type="GO" id="GO:0004677">
    <property type="term" value="F:DNA-dependent protein kinase activity"/>
    <property type="evidence" value="ECO:0007669"/>
    <property type="project" value="InterPro"/>
</dbReference>
<evidence type="ECO:0000259" key="8">
    <source>
        <dbReference type="PROSITE" id="PS51190"/>
    </source>
</evidence>
<dbReference type="GO" id="GO:0006302">
    <property type="term" value="P:double-strand break repair"/>
    <property type="evidence" value="ECO:0007669"/>
    <property type="project" value="TreeGrafter"/>
</dbReference>
<evidence type="ECO:0000256" key="2">
    <source>
        <dbReference type="ARBA" id="ARBA00022679"/>
    </source>
</evidence>
<protein>
    <recommendedName>
        <fullName evidence="1">non-specific serine/threonine protein kinase</fullName>
        <ecNumber evidence="1">2.7.11.1</ecNumber>
    </recommendedName>
</protein>
<evidence type="ECO:0000256" key="5">
    <source>
        <dbReference type="ARBA" id="ARBA00022840"/>
    </source>
</evidence>
<sequence>MFLNFLSTWSYWNKWSNNLRSSKLVQLQLITELDQCAEILSCDAEEAISRLVQTWSTNKPRPTDDLLNWDMKLNVRSRFLVILQAKYPTLDTTEIRRSAVLSEFEMVSSLEILREGMTADVDVRVRKLADACCSLERHLSEEMVVDGNENAFFESCMLLNKVMASIRSDAVDASRESLRYAESQLGAPISEKQLQYLEKATRIRTDRELSEAFLELMKYHRRSGNNKELAKCLLRSMQLGNPEARHLFCCLLNKQLNEWMCDDEIKESCSAVPVWMFLKWTNQILANVDSIMFPFVKDILIRLTEEYPNAIRFAFRLSKENYKYSHVYGQQCRLLVHRLDSLLSDAVHENFLTALSYVAPPSLVLQYDLNKILVELRRPTTNWASVIEDMKEVRERLFGQENAFRGSAFDCLMPFRQQLDKLLKRRDISVWQEKISAILKSLQRSANPTTLKEYSPYLTSLKNTTIELPGQYSGDQKPILNYHVTISSFKYNVLVMNSKCQPIRVTILGNDAKDYKFLIKFGEDLRQDQRIQQVFGHMNHVLRTNPESSRLSIDTYGVVPLKNNLGMIEWVSRTTSLFELLTRKSGVRETIERVQQEHLEFLSQGRTTTKVIAAHINGYLKIGCDRAVARFRERVNCFEWDLLRKAFWGLSSYPEQFVYLRHNFAVSQAVIYVAHWLVGIGDRHLDNTLVSSRTGRALGIDFGCAFGFATEFLTPPELIPFRLTPQIVNLMKPLGESGLIKETMIQCLRALRRDHDALVATLQVFALEPALDWLEKARRDRKMKNPELEKWCPERKVAIVQEKLSGSNPLNVFVDDLISGHTTSDCLEKYLEVLQGVSNPSQVQPLSEQDQVQCLINLATDYHVLSKTYVGWNPWL</sequence>
<dbReference type="PROSITE" id="PS00916">
    <property type="entry name" value="PI3_4_KINASE_2"/>
    <property type="match status" value="1"/>
</dbReference>
<dbReference type="PROSITE" id="PS50290">
    <property type="entry name" value="PI3_4_KINASE_3"/>
    <property type="match status" value="1"/>
</dbReference>
<dbReference type="InterPro" id="IPR000403">
    <property type="entry name" value="PI3/4_kinase_cat_dom"/>
</dbReference>
<dbReference type="Pfam" id="PF02260">
    <property type="entry name" value="FATC"/>
    <property type="match status" value="1"/>
</dbReference>
<dbReference type="InterPro" id="IPR018936">
    <property type="entry name" value="PI3/4_kinase_CS"/>
</dbReference>
<keyword evidence="2" id="KW-0808">Transferase</keyword>
<dbReference type="EC" id="2.7.11.1" evidence="1"/>
<evidence type="ECO:0000256" key="3">
    <source>
        <dbReference type="ARBA" id="ARBA00022741"/>
    </source>
</evidence>
<evidence type="ECO:0000256" key="4">
    <source>
        <dbReference type="ARBA" id="ARBA00022777"/>
    </source>
</evidence>
<dbReference type="GO" id="GO:0000723">
    <property type="term" value="P:telomere maintenance"/>
    <property type="evidence" value="ECO:0007669"/>
    <property type="project" value="TreeGrafter"/>
</dbReference>
<gene>
    <name evidence="9" type="ORF">PYX00_005817</name>
</gene>
<dbReference type="Gene3D" id="1.10.1070.11">
    <property type="entry name" value="Phosphatidylinositol 3-/4-kinase, catalytic domain"/>
    <property type="match status" value="1"/>
</dbReference>
<dbReference type="PANTHER" id="PTHR11139">
    <property type="entry name" value="ATAXIA TELANGIECTASIA MUTATED ATM -RELATED"/>
    <property type="match status" value="1"/>
</dbReference>
<name>A0AAW2HTL7_9NEOP</name>
<dbReference type="SUPFAM" id="SSF56112">
    <property type="entry name" value="Protein kinase-like (PK-like)"/>
    <property type="match status" value="1"/>
</dbReference>
<dbReference type="Pfam" id="PF00454">
    <property type="entry name" value="PI3_PI4_kinase"/>
    <property type="match status" value="1"/>
</dbReference>
<comment type="caution">
    <text evidence="9">The sequence shown here is derived from an EMBL/GenBank/DDBJ whole genome shotgun (WGS) entry which is preliminary data.</text>
</comment>
<dbReference type="InterPro" id="IPR014009">
    <property type="entry name" value="PIK_FAT"/>
</dbReference>
<dbReference type="PROSITE" id="PS51189">
    <property type="entry name" value="FAT"/>
    <property type="match status" value="1"/>
</dbReference>
<dbReference type="PROSITE" id="PS51190">
    <property type="entry name" value="FATC"/>
    <property type="match status" value="1"/>
</dbReference>
<dbReference type="PANTHER" id="PTHR11139:SF68">
    <property type="entry name" value="DNA-DEPENDENT PROTEIN KINASE CATALYTIC SUBUNIT"/>
    <property type="match status" value="1"/>
</dbReference>
<dbReference type="GO" id="GO:0008630">
    <property type="term" value="P:intrinsic apoptotic signaling pathway in response to DNA damage"/>
    <property type="evidence" value="ECO:0007669"/>
    <property type="project" value="TreeGrafter"/>
</dbReference>
<reference evidence="9" key="1">
    <citation type="journal article" date="2024" name="Gigascience">
        <title>Chromosome-level genome of the poultry shaft louse Menopon gallinae provides insight into the host-switching and adaptive evolution of parasitic lice.</title>
        <authorList>
            <person name="Xu Y."/>
            <person name="Ma L."/>
            <person name="Liu S."/>
            <person name="Liang Y."/>
            <person name="Liu Q."/>
            <person name="He Z."/>
            <person name="Tian L."/>
            <person name="Duan Y."/>
            <person name="Cai W."/>
            <person name="Li H."/>
            <person name="Song F."/>
        </authorList>
    </citation>
    <scope>NUCLEOTIDE SEQUENCE</scope>
    <source>
        <strain evidence="9">Cailab_2023a</strain>
    </source>
</reference>
<dbReference type="PROSITE" id="PS00915">
    <property type="entry name" value="PI3_4_KINASE_1"/>
    <property type="match status" value="1"/>
</dbReference>
<dbReference type="EMBL" id="JARGDH010000003">
    <property type="protein sequence ID" value="KAL0273046.1"/>
    <property type="molecule type" value="Genomic_DNA"/>
</dbReference>
<feature type="domain" description="FATC" evidence="8">
    <location>
        <begin position="844"/>
        <end position="876"/>
    </location>
</feature>
<dbReference type="GO" id="GO:0005634">
    <property type="term" value="C:nucleus"/>
    <property type="evidence" value="ECO:0007669"/>
    <property type="project" value="TreeGrafter"/>
</dbReference>
<proteinExistence type="predicted"/>
<keyword evidence="3" id="KW-0547">Nucleotide-binding</keyword>
<dbReference type="InterPro" id="IPR050517">
    <property type="entry name" value="DDR_Repair_Kinase"/>
</dbReference>
<dbReference type="GO" id="GO:0005524">
    <property type="term" value="F:ATP binding"/>
    <property type="evidence" value="ECO:0007669"/>
    <property type="project" value="UniProtKB-KW"/>
</dbReference>
<dbReference type="SMART" id="SM00146">
    <property type="entry name" value="PI3Kc"/>
    <property type="match status" value="1"/>
</dbReference>
<keyword evidence="5" id="KW-0067">ATP-binding</keyword>
<dbReference type="CDD" id="cd05172">
    <property type="entry name" value="PIKKc_DNA-PK"/>
    <property type="match status" value="1"/>
</dbReference>
<keyword evidence="4" id="KW-0418">Kinase</keyword>
<dbReference type="InterPro" id="IPR003152">
    <property type="entry name" value="FATC_dom"/>
</dbReference>
<dbReference type="AlphaFoldDB" id="A0AAW2HTL7"/>
<organism evidence="9">
    <name type="scientific">Menopon gallinae</name>
    <name type="common">poultry shaft louse</name>
    <dbReference type="NCBI Taxonomy" id="328185"/>
    <lineage>
        <taxon>Eukaryota</taxon>
        <taxon>Metazoa</taxon>
        <taxon>Ecdysozoa</taxon>
        <taxon>Arthropoda</taxon>
        <taxon>Hexapoda</taxon>
        <taxon>Insecta</taxon>
        <taxon>Pterygota</taxon>
        <taxon>Neoptera</taxon>
        <taxon>Paraneoptera</taxon>
        <taxon>Psocodea</taxon>
        <taxon>Troctomorpha</taxon>
        <taxon>Phthiraptera</taxon>
        <taxon>Amblycera</taxon>
        <taxon>Menoponidae</taxon>
        <taxon>Menopon</taxon>
    </lineage>
</organism>
<evidence type="ECO:0000259" key="6">
    <source>
        <dbReference type="PROSITE" id="PS50290"/>
    </source>
</evidence>
<dbReference type="InterPro" id="IPR037706">
    <property type="entry name" value="DNA-PK_dom"/>
</dbReference>
<feature type="domain" description="FAT" evidence="7">
    <location>
        <begin position="1"/>
        <end position="321"/>
    </location>
</feature>
<evidence type="ECO:0000256" key="1">
    <source>
        <dbReference type="ARBA" id="ARBA00012513"/>
    </source>
</evidence>
<evidence type="ECO:0000313" key="9">
    <source>
        <dbReference type="EMBL" id="KAL0273046.1"/>
    </source>
</evidence>
<dbReference type="Gene3D" id="3.30.1010.10">
    <property type="entry name" value="Phosphatidylinositol 3-kinase Catalytic Subunit, Chain A, domain 4"/>
    <property type="match status" value="1"/>
</dbReference>
<accession>A0AAW2HTL7</accession>